<reference evidence="1" key="1">
    <citation type="submission" date="2021-02" db="EMBL/GenBank/DDBJ databases">
        <authorList>
            <person name="Cremers G."/>
            <person name="Picone N."/>
        </authorList>
    </citation>
    <scope>NUCLEOTIDE SEQUENCE</scope>
    <source>
        <strain evidence="1">PQ17</strain>
    </source>
</reference>
<organism evidence="1 2">
    <name type="scientific">Candidatus Methylacidithermus pantelleriae</name>
    <dbReference type="NCBI Taxonomy" id="2744239"/>
    <lineage>
        <taxon>Bacteria</taxon>
        <taxon>Pseudomonadati</taxon>
        <taxon>Verrucomicrobiota</taxon>
        <taxon>Methylacidiphilae</taxon>
        <taxon>Methylacidiphilales</taxon>
        <taxon>Methylacidiphilaceae</taxon>
        <taxon>Candidatus Methylacidithermus</taxon>
    </lineage>
</organism>
<accession>A0A8J2FUZ7</accession>
<gene>
    <name evidence="1" type="ORF">MPNT_90024</name>
</gene>
<dbReference type="AlphaFoldDB" id="A0A8J2FUZ7"/>
<comment type="caution">
    <text evidence="1">The sequence shown here is derived from an EMBL/GenBank/DDBJ whole genome shotgun (WGS) entry which is preliminary data.</text>
</comment>
<dbReference type="EMBL" id="CAJNOB010000071">
    <property type="protein sequence ID" value="CAF0705251.1"/>
    <property type="molecule type" value="Genomic_DNA"/>
</dbReference>
<proteinExistence type="predicted"/>
<evidence type="ECO:0000313" key="2">
    <source>
        <dbReference type="Proteomes" id="UP000663859"/>
    </source>
</evidence>
<dbReference type="Proteomes" id="UP000663859">
    <property type="component" value="Unassembled WGS sequence"/>
</dbReference>
<keyword evidence="2" id="KW-1185">Reference proteome</keyword>
<name>A0A8J2FUZ7_9BACT</name>
<protein>
    <submittedName>
        <fullName evidence="1">Uncharacterized protein</fullName>
    </submittedName>
</protein>
<evidence type="ECO:0000313" key="1">
    <source>
        <dbReference type="EMBL" id="CAF0705251.1"/>
    </source>
</evidence>
<sequence>MTWVAFKLWGKKRLSAISRLFSLEVTGIRLSVFRPPRKAFYSFYCA</sequence>